<dbReference type="InterPro" id="IPR006597">
    <property type="entry name" value="Sel1-like"/>
</dbReference>
<evidence type="ECO:0000256" key="2">
    <source>
        <dbReference type="ARBA" id="ARBA00022803"/>
    </source>
</evidence>
<dbReference type="Pfam" id="PF08238">
    <property type="entry name" value="Sel1"/>
    <property type="match status" value="2"/>
</dbReference>
<evidence type="ECO:0000313" key="6">
    <source>
        <dbReference type="EMBL" id="QPD05932.1"/>
    </source>
</evidence>
<evidence type="ECO:0000256" key="3">
    <source>
        <dbReference type="PROSITE-ProRule" id="PRU00339"/>
    </source>
</evidence>
<dbReference type="GO" id="GO:0009279">
    <property type="term" value="C:cell outer membrane"/>
    <property type="evidence" value="ECO:0007669"/>
    <property type="project" value="TreeGrafter"/>
</dbReference>
<dbReference type="PANTHER" id="PTHR44858">
    <property type="entry name" value="TETRATRICOPEPTIDE REPEAT PROTEIN 6"/>
    <property type="match status" value="1"/>
</dbReference>
<name>A0A7S8FHJ3_9BACT</name>
<evidence type="ECO:0008006" key="8">
    <source>
        <dbReference type="Google" id="ProtNLM"/>
    </source>
</evidence>
<dbReference type="Gene3D" id="1.25.40.10">
    <property type="entry name" value="Tetratricopeptide repeat domain"/>
    <property type="match status" value="3"/>
</dbReference>
<gene>
    <name evidence="6" type="ORF">Nkreftii_003706</name>
</gene>
<dbReference type="AlphaFoldDB" id="A0A7S8FHJ3"/>
<dbReference type="InterPro" id="IPR019734">
    <property type="entry name" value="TPR_rpt"/>
</dbReference>
<dbReference type="InterPro" id="IPR050498">
    <property type="entry name" value="Ycf3"/>
</dbReference>
<evidence type="ECO:0000313" key="7">
    <source>
        <dbReference type="Proteomes" id="UP000593737"/>
    </source>
</evidence>
<dbReference type="GO" id="GO:0046813">
    <property type="term" value="P:receptor-mediated virion attachment to host cell"/>
    <property type="evidence" value="ECO:0007669"/>
    <property type="project" value="TreeGrafter"/>
</dbReference>
<keyword evidence="5" id="KW-0732">Signal</keyword>
<dbReference type="PANTHER" id="PTHR44858:SF1">
    <property type="entry name" value="UDP-N-ACETYLGLUCOSAMINE--PEPTIDE N-ACETYLGLUCOSAMINYLTRANSFERASE SPINDLY-RELATED"/>
    <property type="match status" value="1"/>
</dbReference>
<dbReference type="PROSITE" id="PS50293">
    <property type="entry name" value="TPR_REGION"/>
    <property type="match status" value="1"/>
</dbReference>
<evidence type="ECO:0000256" key="1">
    <source>
        <dbReference type="ARBA" id="ARBA00022737"/>
    </source>
</evidence>
<keyword evidence="1" id="KW-0677">Repeat</keyword>
<feature type="chain" id="PRO_5032488247" description="Tetratricopeptide repeat protein" evidence="5">
    <location>
        <begin position="31"/>
        <end position="412"/>
    </location>
</feature>
<reference evidence="6 7" key="1">
    <citation type="journal article" date="2020" name="ISME J.">
        <title>Enrichment and physiological characterization of a novel comammox Nitrospira indicates ammonium inhibition of complete nitrification.</title>
        <authorList>
            <person name="Sakoula D."/>
            <person name="Koch H."/>
            <person name="Frank J."/>
            <person name="Jetten M.S.M."/>
            <person name="van Kessel M.A.H.J."/>
            <person name="Lucker S."/>
        </authorList>
    </citation>
    <scope>NUCLEOTIDE SEQUENCE [LARGE SCALE GENOMIC DNA]</scope>
    <source>
        <strain evidence="6">Comreactor17</strain>
    </source>
</reference>
<feature type="repeat" description="TPR" evidence="3">
    <location>
        <begin position="148"/>
        <end position="181"/>
    </location>
</feature>
<dbReference type="SUPFAM" id="SSF81901">
    <property type="entry name" value="HCP-like"/>
    <property type="match status" value="1"/>
</dbReference>
<dbReference type="EMBL" id="CP047423">
    <property type="protein sequence ID" value="QPD05932.1"/>
    <property type="molecule type" value="Genomic_DNA"/>
</dbReference>
<dbReference type="SMART" id="SM00028">
    <property type="entry name" value="TPR"/>
    <property type="match status" value="3"/>
</dbReference>
<dbReference type="Pfam" id="PF13432">
    <property type="entry name" value="TPR_16"/>
    <property type="match status" value="2"/>
</dbReference>
<protein>
    <recommendedName>
        <fullName evidence="8">Tetratricopeptide repeat protein</fullName>
    </recommendedName>
</protein>
<dbReference type="KEGG" id="nkf:Nkreftii_003706"/>
<evidence type="ECO:0000256" key="4">
    <source>
        <dbReference type="SAM" id="MobiDB-lite"/>
    </source>
</evidence>
<organism evidence="6 7">
    <name type="scientific">Candidatus Nitrospira kreftii</name>
    <dbReference type="NCBI Taxonomy" id="2652173"/>
    <lineage>
        <taxon>Bacteria</taxon>
        <taxon>Pseudomonadati</taxon>
        <taxon>Nitrospirota</taxon>
        <taxon>Nitrospiria</taxon>
        <taxon>Nitrospirales</taxon>
        <taxon>Nitrospiraceae</taxon>
        <taxon>Nitrospira</taxon>
    </lineage>
</organism>
<dbReference type="InterPro" id="IPR011990">
    <property type="entry name" value="TPR-like_helical_dom_sf"/>
</dbReference>
<proteinExistence type="predicted"/>
<feature type="signal peptide" evidence="5">
    <location>
        <begin position="1"/>
        <end position="30"/>
    </location>
</feature>
<feature type="repeat" description="TPR" evidence="3">
    <location>
        <begin position="114"/>
        <end position="147"/>
    </location>
</feature>
<dbReference type="SUPFAM" id="SSF48452">
    <property type="entry name" value="TPR-like"/>
    <property type="match status" value="1"/>
</dbReference>
<dbReference type="SMART" id="SM00671">
    <property type="entry name" value="SEL1"/>
    <property type="match status" value="5"/>
</dbReference>
<keyword evidence="2 3" id="KW-0802">TPR repeat</keyword>
<evidence type="ECO:0000256" key="5">
    <source>
        <dbReference type="SAM" id="SignalP"/>
    </source>
</evidence>
<sequence length="412" mass="45727">MDESVSMHHGLIVLLLMVPTLLFSSSSSHAHSTGEHAPLLHGDTSESFEPSSEYGFNPRADTVTELGILRQAVRLLPNVPEYRLNLADALLRVGDLDAAIEECRAAIRLQQDDGRAYLQLGLLFSAKQDWRTAASALTKAIRLEPNLPHAHYSLGHVHYSLGDMTAAVQSYRQALELYPHFPDAHYRLALLLRVIGQTQEAAQHMEAAAIDGVPQARFFLGNAYKDGQGVDKNLGLAIFWWMQAIELGQQTAYDSLSKLRRQTLAPGLPTQRRVELFKGLQSYRTILWNDYPEMSRVSDRQSLGKVLLGQGRGEDAFWVLIKECATLGEEAHTELAALYEAGLFPSLKPFDKRILACFQSTAADGFVPAKKILARIYAKGLGLDTDVVKAKAILKDLPKQETESLLNELDLR</sequence>
<accession>A0A7S8FHJ3</accession>
<feature type="region of interest" description="Disordered" evidence="4">
    <location>
        <begin position="33"/>
        <end position="54"/>
    </location>
</feature>
<dbReference type="PROSITE" id="PS50005">
    <property type="entry name" value="TPR"/>
    <property type="match status" value="2"/>
</dbReference>
<dbReference type="Proteomes" id="UP000593737">
    <property type="component" value="Chromosome"/>
</dbReference>